<comment type="caution">
    <text evidence="2">The sequence shown here is derived from an EMBL/GenBank/DDBJ whole genome shotgun (WGS) entry which is preliminary data.</text>
</comment>
<dbReference type="Gene3D" id="3.30.450.40">
    <property type="match status" value="1"/>
</dbReference>
<dbReference type="InterPro" id="IPR029787">
    <property type="entry name" value="Nucleotide_cyclase"/>
</dbReference>
<reference evidence="2" key="1">
    <citation type="journal article" date="2015" name="Antonie Van Leeuwenhoek">
        <title>Comparative 16S rRNA signatures and multilocus sequence analysis for the genus Salinicola and description of Salinicola acroporae sp. nov., isolated from coral Acropora digitifera.</title>
        <authorList>
            <person name="Lepcha R.T."/>
            <person name="Poddar A."/>
            <person name="Schumann P."/>
            <person name="Das S.K."/>
        </authorList>
    </citation>
    <scope>NUCLEOTIDE SEQUENCE</scope>
    <source>
        <strain evidence="2">S4-41</strain>
    </source>
</reference>
<dbReference type="InterPro" id="IPR043128">
    <property type="entry name" value="Rev_trsase/Diguanyl_cyclase"/>
</dbReference>
<organism evidence="2 3">
    <name type="scientific">Salinicola acroporae</name>
    <dbReference type="NCBI Taxonomy" id="1541440"/>
    <lineage>
        <taxon>Bacteria</taxon>
        <taxon>Pseudomonadati</taxon>
        <taxon>Pseudomonadota</taxon>
        <taxon>Gammaproteobacteria</taxon>
        <taxon>Oceanospirillales</taxon>
        <taxon>Halomonadaceae</taxon>
        <taxon>Salinicola</taxon>
    </lineage>
</organism>
<dbReference type="PANTHER" id="PTHR33121">
    <property type="entry name" value="CYCLIC DI-GMP PHOSPHODIESTERASE PDEF"/>
    <property type="match status" value="1"/>
</dbReference>
<accession>A0ABT6I518</accession>
<dbReference type="Gene3D" id="3.30.70.270">
    <property type="match status" value="1"/>
</dbReference>
<feature type="domain" description="EAL" evidence="1">
    <location>
        <begin position="340"/>
        <end position="594"/>
    </location>
</feature>
<dbReference type="PANTHER" id="PTHR33121:SF19">
    <property type="entry name" value="CYCLIC DI-GMP PHOSPHODIESTERASE PA2567"/>
    <property type="match status" value="1"/>
</dbReference>
<dbReference type="SMART" id="SM00052">
    <property type="entry name" value="EAL"/>
    <property type="match status" value="1"/>
</dbReference>
<dbReference type="CDD" id="cd01948">
    <property type="entry name" value="EAL"/>
    <property type="match status" value="1"/>
</dbReference>
<dbReference type="PROSITE" id="PS50883">
    <property type="entry name" value="EAL"/>
    <property type="match status" value="1"/>
</dbReference>
<dbReference type="Pfam" id="PF00990">
    <property type="entry name" value="GGDEF"/>
    <property type="match status" value="1"/>
</dbReference>
<dbReference type="SUPFAM" id="SSF55781">
    <property type="entry name" value="GAF domain-like"/>
    <property type="match status" value="1"/>
</dbReference>
<dbReference type="RefSeq" id="WP_110717915.1">
    <property type="nucleotide sequence ID" value="NZ_PGFS01000001.1"/>
</dbReference>
<dbReference type="InterPro" id="IPR050706">
    <property type="entry name" value="Cyclic-di-GMP_PDE-like"/>
</dbReference>
<evidence type="ECO:0000313" key="2">
    <source>
        <dbReference type="EMBL" id="MDH4572504.1"/>
    </source>
</evidence>
<protein>
    <recommendedName>
        <fullName evidence="1">EAL domain-containing protein</fullName>
    </recommendedName>
</protein>
<gene>
    <name evidence="2" type="ORF">CUR86_08560</name>
</gene>
<name>A0ABT6I518_9GAMM</name>
<dbReference type="EMBL" id="PGFS01000001">
    <property type="protein sequence ID" value="MDH4572504.1"/>
    <property type="molecule type" value="Genomic_DNA"/>
</dbReference>
<dbReference type="InterPro" id="IPR029016">
    <property type="entry name" value="GAF-like_dom_sf"/>
</dbReference>
<sequence length="596" mass="66579">MGVDRNLTQSERQKLATLEAQRLAQLGPDRSLDNITRLVTQLLGVPTSLVTLIGEERQWIKAKQNFPVSETPANLAICQRTIERNALTVIEDTTLDEEYRNNPLVVAEPRIRFYAGAPVFSSEGQAMGCVCAIDYQPRSLSERDRGILVTLAELAKGIFETSNTVGFIDSVTMLPNRQKLIRDLNTLNERAPDQAALPATLIFVETTRPGYYNELMHGFGIDAVESQSRDVANLLRISLPSSQILYAVTLSRFAILIKQADKQIAFTALKALAARVSSGEYETNLPTRLNLRTGYYDFDPGLTRPVDAFGRALSALHEALSKRKPVMPYCVEFDQAQRRQLELTTGFLEALQASDQLHLVYQPRVSLRSGEVVGVEALLRWNHPKYGNVPPLDFIPLISQTTLISPLTQWVVCEAIHAIKRFEREGVPLVVSVNVTTTNLLEESFALDILDMLDEHGVSPSYLEVECLEMEELLQDPRAVETIQVFRDAGVRVALDDFGSGYSNLNYLRRIPADVIKLDRSLVSDIDNNAGSRAIVFRLIQMLQHFGFEIVAEGIEDQATVDRLRDFRCDAGQGYFFHPPLSLEAALEATRQRSSA</sequence>
<dbReference type="Gene3D" id="3.20.20.450">
    <property type="entry name" value="EAL domain"/>
    <property type="match status" value="1"/>
</dbReference>
<dbReference type="SMART" id="SM00267">
    <property type="entry name" value="GGDEF"/>
    <property type="match status" value="1"/>
</dbReference>
<dbReference type="InterPro" id="IPR000160">
    <property type="entry name" value="GGDEF_dom"/>
</dbReference>
<dbReference type="Proteomes" id="UP001162135">
    <property type="component" value="Unassembled WGS sequence"/>
</dbReference>
<dbReference type="SMART" id="SM00065">
    <property type="entry name" value="GAF"/>
    <property type="match status" value="1"/>
</dbReference>
<dbReference type="Pfam" id="PF01590">
    <property type="entry name" value="GAF"/>
    <property type="match status" value="1"/>
</dbReference>
<dbReference type="InterPro" id="IPR003018">
    <property type="entry name" value="GAF"/>
</dbReference>
<reference evidence="2" key="2">
    <citation type="submission" date="2017-11" db="EMBL/GenBank/DDBJ databases">
        <authorList>
            <person name="Das S.K."/>
        </authorList>
    </citation>
    <scope>NUCLEOTIDE SEQUENCE</scope>
    <source>
        <strain evidence="2">S4-41</strain>
    </source>
</reference>
<dbReference type="InterPro" id="IPR035919">
    <property type="entry name" value="EAL_sf"/>
</dbReference>
<dbReference type="SUPFAM" id="SSF141868">
    <property type="entry name" value="EAL domain-like"/>
    <property type="match status" value="1"/>
</dbReference>
<dbReference type="InterPro" id="IPR001633">
    <property type="entry name" value="EAL_dom"/>
</dbReference>
<evidence type="ECO:0000259" key="1">
    <source>
        <dbReference type="PROSITE" id="PS50883"/>
    </source>
</evidence>
<dbReference type="Pfam" id="PF00563">
    <property type="entry name" value="EAL"/>
    <property type="match status" value="1"/>
</dbReference>
<keyword evidence="3" id="KW-1185">Reference proteome</keyword>
<dbReference type="SUPFAM" id="SSF55073">
    <property type="entry name" value="Nucleotide cyclase"/>
    <property type="match status" value="1"/>
</dbReference>
<proteinExistence type="predicted"/>
<evidence type="ECO:0000313" key="3">
    <source>
        <dbReference type="Proteomes" id="UP001162135"/>
    </source>
</evidence>